<comment type="caution">
    <text evidence="1">The sequence shown here is derived from an EMBL/GenBank/DDBJ whole genome shotgun (WGS) entry which is preliminary data.</text>
</comment>
<feature type="non-terminal residue" evidence="1">
    <location>
        <position position="54"/>
    </location>
</feature>
<dbReference type="Proteomes" id="UP000789759">
    <property type="component" value="Unassembled WGS sequence"/>
</dbReference>
<reference evidence="1" key="1">
    <citation type="submission" date="2021-06" db="EMBL/GenBank/DDBJ databases">
        <authorList>
            <person name="Kallberg Y."/>
            <person name="Tangrot J."/>
            <person name="Rosling A."/>
        </authorList>
    </citation>
    <scope>NUCLEOTIDE SEQUENCE</scope>
    <source>
        <strain evidence="1">FL966</strain>
    </source>
</reference>
<gene>
    <name evidence="1" type="ORF">CPELLU_LOCUS12757</name>
</gene>
<protein>
    <submittedName>
        <fullName evidence="1">10535_t:CDS:1</fullName>
    </submittedName>
</protein>
<dbReference type="OrthoDB" id="2434816at2759"/>
<name>A0A9N9I3E2_9GLOM</name>
<sequence>YPNQKFGVLANISSSKIPSKFEYQQVRYMIDFLYCVKCEILLNKFEKLRKKYKE</sequence>
<evidence type="ECO:0000313" key="2">
    <source>
        <dbReference type="Proteomes" id="UP000789759"/>
    </source>
</evidence>
<evidence type="ECO:0000313" key="1">
    <source>
        <dbReference type="EMBL" id="CAG8718733.1"/>
    </source>
</evidence>
<proteinExistence type="predicted"/>
<dbReference type="EMBL" id="CAJVQA010012686">
    <property type="protein sequence ID" value="CAG8718733.1"/>
    <property type="molecule type" value="Genomic_DNA"/>
</dbReference>
<accession>A0A9N9I3E2</accession>
<keyword evidence="2" id="KW-1185">Reference proteome</keyword>
<organism evidence="1 2">
    <name type="scientific">Cetraspora pellucida</name>
    <dbReference type="NCBI Taxonomy" id="1433469"/>
    <lineage>
        <taxon>Eukaryota</taxon>
        <taxon>Fungi</taxon>
        <taxon>Fungi incertae sedis</taxon>
        <taxon>Mucoromycota</taxon>
        <taxon>Glomeromycotina</taxon>
        <taxon>Glomeromycetes</taxon>
        <taxon>Diversisporales</taxon>
        <taxon>Gigasporaceae</taxon>
        <taxon>Cetraspora</taxon>
    </lineage>
</organism>
<dbReference type="AlphaFoldDB" id="A0A9N9I3E2"/>